<proteinExistence type="predicted"/>
<dbReference type="InterPro" id="IPR036942">
    <property type="entry name" value="Beta-barrel_TonB_sf"/>
</dbReference>
<dbReference type="Pfam" id="PF13715">
    <property type="entry name" value="CarbopepD_reg_2"/>
    <property type="match status" value="1"/>
</dbReference>
<evidence type="ECO:0000256" key="1">
    <source>
        <dbReference type="ARBA" id="ARBA00004571"/>
    </source>
</evidence>
<evidence type="ECO:0000256" key="3">
    <source>
        <dbReference type="ARBA" id="ARBA00022692"/>
    </source>
</evidence>
<dbReference type="Gene3D" id="2.40.170.20">
    <property type="entry name" value="TonB-dependent receptor, beta-barrel domain"/>
    <property type="match status" value="1"/>
</dbReference>
<feature type="domain" description="TonB-dependent receptor plug" evidence="6">
    <location>
        <begin position="116"/>
        <end position="238"/>
    </location>
</feature>
<dbReference type="InterPro" id="IPR008969">
    <property type="entry name" value="CarboxyPept-like_regulatory"/>
</dbReference>
<evidence type="ECO:0000313" key="7">
    <source>
        <dbReference type="EMBL" id="MPL69732.1"/>
    </source>
</evidence>
<dbReference type="EMBL" id="VSSQ01000048">
    <property type="protein sequence ID" value="MPL69732.1"/>
    <property type="molecule type" value="Genomic_DNA"/>
</dbReference>
<dbReference type="Gene3D" id="2.170.130.10">
    <property type="entry name" value="TonB-dependent receptor, plug domain"/>
    <property type="match status" value="1"/>
</dbReference>
<dbReference type="NCBIfam" id="TIGR04056">
    <property type="entry name" value="OMP_RagA_SusC"/>
    <property type="match status" value="1"/>
</dbReference>
<protein>
    <recommendedName>
        <fullName evidence="6">TonB-dependent receptor plug domain-containing protein</fullName>
    </recommendedName>
</protein>
<organism evidence="7">
    <name type="scientific">bioreactor metagenome</name>
    <dbReference type="NCBI Taxonomy" id="1076179"/>
    <lineage>
        <taxon>unclassified sequences</taxon>
        <taxon>metagenomes</taxon>
        <taxon>ecological metagenomes</taxon>
    </lineage>
</organism>
<dbReference type="AlphaFoldDB" id="A0A644TU09"/>
<evidence type="ECO:0000256" key="2">
    <source>
        <dbReference type="ARBA" id="ARBA00022448"/>
    </source>
</evidence>
<dbReference type="InterPro" id="IPR039426">
    <property type="entry name" value="TonB-dep_rcpt-like"/>
</dbReference>
<reference evidence="7" key="1">
    <citation type="submission" date="2019-08" db="EMBL/GenBank/DDBJ databases">
        <authorList>
            <person name="Kucharzyk K."/>
            <person name="Murdoch R.W."/>
            <person name="Higgins S."/>
            <person name="Loffler F."/>
        </authorList>
    </citation>
    <scope>NUCLEOTIDE SEQUENCE</scope>
</reference>
<dbReference type="InterPro" id="IPR023996">
    <property type="entry name" value="TonB-dep_OMP_SusC/RagA"/>
</dbReference>
<keyword evidence="3" id="KW-0812">Transmembrane</keyword>
<keyword evidence="5" id="KW-0998">Cell outer membrane</keyword>
<dbReference type="NCBIfam" id="TIGR04057">
    <property type="entry name" value="SusC_RagA_signa"/>
    <property type="match status" value="1"/>
</dbReference>
<keyword evidence="2" id="KW-0813">Transport</keyword>
<evidence type="ECO:0000256" key="5">
    <source>
        <dbReference type="ARBA" id="ARBA00023237"/>
    </source>
</evidence>
<dbReference type="Pfam" id="PF07715">
    <property type="entry name" value="Plug"/>
    <property type="match status" value="1"/>
</dbReference>
<dbReference type="GO" id="GO:0009279">
    <property type="term" value="C:cell outer membrane"/>
    <property type="evidence" value="ECO:0007669"/>
    <property type="project" value="UniProtKB-SubCell"/>
</dbReference>
<dbReference type="InterPro" id="IPR023997">
    <property type="entry name" value="TonB-dep_OMP_SusC/RagA_CS"/>
</dbReference>
<sequence>MRKFALMLVLLIFAGVQVILAQTTVTGTVSSSEDGKGIPGATVLVKGTTVGLTTDMSGKYSINVPASGRILQFSFVGMKTKEVTIGSQTVINVVLDPDVLDIEGVVVTALGISREKKSLGYAVQEATGEEMTRAANPSLESTLSGKFAGVQVRQSSGMPGAPSQIYIRGARAFSGNNAPLYVVDGMPISSESDYASNVTGAAYSNRAADLDPNDIESINVLKGQAAAALYGQRASNGVIIITTKKGKNATALGKPVVSFSSNVTIDNISRLPEVQQVYAQGTGGTFRPANSFTWGPKITDLPDDATYGGNNYEGHAGEFFDPYKGMWVTPQAYNNPEGFYDKNGYTFNNSINISNATTMGNYSLGFGSTNQTGIVKETGMERYNAKMAGDFRMTDKWNIGFSGNYSDSKIDKLPSGNDSWLFTVYGAPASFDLVGTPYHQEGTNGQYRQISYRRGAVGKNPYWVLENSSYQEATKRFFGNGYLEFKPATWAAIRYQIGVDSYTTNNAEYTEMGQGDLPTAAQYPTPNNPVYTYLAPTGGVIYNYGVSRRIVNSLLTATLTHSFSDDLKGNLILGNEIDHNYRELYDTYGSGFTTPGWNNLSNTNNQTSAYTSYARRTAGFFGNLNLDYKNMLYFNLTGRQDVVSSMPRDNRTYFYPSTSLSWVFTELAGLQDNKILSFGKARISYAEVGQSADEFYPKPYFVTGGATSGFLDYGVTYPWQNVTGYKLSATLYDPDLVPQNTSTIEFGFDLRFLNNRIGLDYSFFNQVAKDQIFAVPMAGSTGYAEMVMNAGEMKGVGHEVILTLKPVQTKNFDWVITTNFSKIVNEVVELAPGVENISLGGYVTPNIRASAGDTYPAIYGEQFVRDAEGRILVNEDPNDPGYGMPMVGEFGKIGDVSPNFILTVNNAFTIFKNVNVFAQLDWKDGGQMYSGTNRLMDLYGTSKRTEDRTTPFIYDGYLSNGQPNNIERGGPEDAGAYEHLYSSVLDALSEAHIYGTSFVKLREVGISVNLPKKYISAIKLNQASIGFVARNILLWSELPYFDPEASQGQGNMTSGMDYMSLPQTTSYGFSLNLTF</sequence>
<dbReference type="SUPFAM" id="SSF49464">
    <property type="entry name" value="Carboxypeptidase regulatory domain-like"/>
    <property type="match status" value="1"/>
</dbReference>
<name>A0A644TU09_9ZZZZ</name>
<accession>A0A644TU09</accession>
<dbReference type="PROSITE" id="PS52016">
    <property type="entry name" value="TONB_DEPENDENT_REC_3"/>
    <property type="match status" value="1"/>
</dbReference>
<keyword evidence="4" id="KW-0472">Membrane</keyword>
<dbReference type="InterPro" id="IPR037066">
    <property type="entry name" value="Plug_dom_sf"/>
</dbReference>
<dbReference type="Gene3D" id="2.60.40.1120">
    <property type="entry name" value="Carboxypeptidase-like, regulatory domain"/>
    <property type="match status" value="1"/>
</dbReference>
<comment type="subcellular location">
    <subcellularLocation>
        <location evidence="1">Cell outer membrane</location>
        <topology evidence="1">Multi-pass membrane protein</topology>
    </subcellularLocation>
</comment>
<dbReference type="SUPFAM" id="SSF56935">
    <property type="entry name" value="Porins"/>
    <property type="match status" value="1"/>
</dbReference>
<evidence type="ECO:0000256" key="4">
    <source>
        <dbReference type="ARBA" id="ARBA00023136"/>
    </source>
</evidence>
<dbReference type="InterPro" id="IPR012910">
    <property type="entry name" value="Plug_dom"/>
</dbReference>
<evidence type="ECO:0000259" key="6">
    <source>
        <dbReference type="Pfam" id="PF07715"/>
    </source>
</evidence>
<gene>
    <name evidence="7" type="ORF">SDC9_15480</name>
</gene>
<comment type="caution">
    <text evidence="7">The sequence shown here is derived from an EMBL/GenBank/DDBJ whole genome shotgun (WGS) entry which is preliminary data.</text>
</comment>